<gene>
    <name evidence="1" type="ORF">QFC20_007213</name>
</gene>
<organism evidence="1 2">
    <name type="scientific">Naganishia adeliensis</name>
    <dbReference type="NCBI Taxonomy" id="92952"/>
    <lineage>
        <taxon>Eukaryota</taxon>
        <taxon>Fungi</taxon>
        <taxon>Dikarya</taxon>
        <taxon>Basidiomycota</taxon>
        <taxon>Agaricomycotina</taxon>
        <taxon>Tremellomycetes</taxon>
        <taxon>Filobasidiales</taxon>
        <taxon>Filobasidiaceae</taxon>
        <taxon>Naganishia</taxon>
    </lineage>
</organism>
<evidence type="ECO:0000313" key="1">
    <source>
        <dbReference type="EMBL" id="KAJ9093105.1"/>
    </source>
</evidence>
<dbReference type="Proteomes" id="UP001230649">
    <property type="component" value="Unassembled WGS sequence"/>
</dbReference>
<protein>
    <submittedName>
        <fullName evidence="1">Uncharacterized protein</fullName>
    </submittedName>
</protein>
<keyword evidence="2" id="KW-1185">Reference proteome</keyword>
<dbReference type="EMBL" id="JASBWS010000161">
    <property type="protein sequence ID" value="KAJ9093105.1"/>
    <property type="molecule type" value="Genomic_DNA"/>
</dbReference>
<reference evidence="1" key="1">
    <citation type="submission" date="2023-04" db="EMBL/GenBank/DDBJ databases">
        <title>Draft Genome sequencing of Naganishia species isolated from polar environments using Oxford Nanopore Technology.</title>
        <authorList>
            <person name="Leo P."/>
            <person name="Venkateswaran K."/>
        </authorList>
    </citation>
    <scope>NUCLEOTIDE SEQUENCE</scope>
    <source>
        <strain evidence="1">MNA-CCFEE 5262</strain>
    </source>
</reference>
<comment type="caution">
    <text evidence="1">The sequence shown here is derived from an EMBL/GenBank/DDBJ whole genome shotgun (WGS) entry which is preliminary data.</text>
</comment>
<proteinExistence type="predicted"/>
<sequence>MSCLPFRPPSPEINSTPQTREHTYPPPPPVDGAATSASPPSGWTEYLKRLGKKDASVGVSRTWVKKGRDVDAKEESERDFPSVPQSTNPTLPSRHPSSNPPATTATAPFKLLPAPPPRVPGRRPQESFYLPNDRVPHFAAMLGASGGDRESEA</sequence>
<name>A0ACC2V2E8_9TREE</name>
<accession>A0ACC2V2E8</accession>
<evidence type="ECO:0000313" key="2">
    <source>
        <dbReference type="Proteomes" id="UP001230649"/>
    </source>
</evidence>